<dbReference type="AlphaFoldDB" id="A0AAJ0F6D6"/>
<accession>A0AAJ0F6D6</accession>
<protein>
    <submittedName>
        <fullName evidence="2">Uncharacterized protein</fullName>
    </submittedName>
</protein>
<name>A0AAJ0F6D6_9PEZI</name>
<feature type="compositionally biased region" description="Low complexity" evidence="1">
    <location>
        <begin position="13"/>
        <end position="26"/>
    </location>
</feature>
<evidence type="ECO:0000313" key="3">
    <source>
        <dbReference type="Proteomes" id="UP001239445"/>
    </source>
</evidence>
<dbReference type="Proteomes" id="UP001239445">
    <property type="component" value="Unassembled WGS sequence"/>
</dbReference>
<evidence type="ECO:0000313" key="2">
    <source>
        <dbReference type="EMBL" id="KAK1750090.1"/>
    </source>
</evidence>
<gene>
    <name evidence="2" type="ORF">QBC47DRAFT_407317</name>
</gene>
<comment type="caution">
    <text evidence="2">The sequence shown here is derived from an EMBL/GenBank/DDBJ whole genome shotgun (WGS) entry which is preliminary data.</text>
</comment>
<keyword evidence="3" id="KW-1185">Reference proteome</keyword>
<feature type="region of interest" description="Disordered" evidence="1">
    <location>
        <begin position="1"/>
        <end position="26"/>
    </location>
</feature>
<organism evidence="2 3">
    <name type="scientific">Echria macrotheca</name>
    <dbReference type="NCBI Taxonomy" id="438768"/>
    <lineage>
        <taxon>Eukaryota</taxon>
        <taxon>Fungi</taxon>
        <taxon>Dikarya</taxon>
        <taxon>Ascomycota</taxon>
        <taxon>Pezizomycotina</taxon>
        <taxon>Sordariomycetes</taxon>
        <taxon>Sordariomycetidae</taxon>
        <taxon>Sordariales</taxon>
        <taxon>Schizotheciaceae</taxon>
        <taxon>Echria</taxon>
    </lineage>
</organism>
<sequence>MPSSTLRKNRSNAPGGASSSSTTPTLPAWARAIQEREQQQRLNQPWKATFSGAEYKDDPNFAEGSDPVMFYDGRVKVCFGESTMAA</sequence>
<reference evidence="2" key="1">
    <citation type="submission" date="2023-06" db="EMBL/GenBank/DDBJ databases">
        <title>Genome-scale phylogeny and comparative genomics of the fungal order Sordariales.</title>
        <authorList>
            <consortium name="Lawrence Berkeley National Laboratory"/>
            <person name="Hensen N."/>
            <person name="Bonometti L."/>
            <person name="Westerberg I."/>
            <person name="Brannstrom I.O."/>
            <person name="Guillou S."/>
            <person name="Cros-Aarteil S."/>
            <person name="Calhoun S."/>
            <person name="Haridas S."/>
            <person name="Kuo A."/>
            <person name="Mondo S."/>
            <person name="Pangilinan J."/>
            <person name="Riley R."/>
            <person name="Labutti K."/>
            <person name="Andreopoulos B."/>
            <person name="Lipzen A."/>
            <person name="Chen C."/>
            <person name="Yanf M."/>
            <person name="Daum C."/>
            <person name="Ng V."/>
            <person name="Clum A."/>
            <person name="Steindorff A."/>
            <person name="Ohm R."/>
            <person name="Martin F."/>
            <person name="Silar P."/>
            <person name="Natvig D."/>
            <person name="Lalanne C."/>
            <person name="Gautier V."/>
            <person name="Ament-Velasquez S.L."/>
            <person name="Kruys A."/>
            <person name="Hutchinson M.I."/>
            <person name="Powell A.J."/>
            <person name="Barry K."/>
            <person name="Miller A.N."/>
            <person name="Grigoriev I.V."/>
            <person name="Debuchy R."/>
            <person name="Gladieux P."/>
            <person name="Thoren M.H."/>
            <person name="Johannesson H."/>
        </authorList>
    </citation>
    <scope>NUCLEOTIDE SEQUENCE</scope>
    <source>
        <strain evidence="2">PSN4</strain>
    </source>
</reference>
<dbReference type="EMBL" id="MU839849">
    <property type="protein sequence ID" value="KAK1750090.1"/>
    <property type="molecule type" value="Genomic_DNA"/>
</dbReference>
<evidence type="ECO:0000256" key="1">
    <source>
        <dbReference type="SAM" id="MobiDB-lite"/>
    </source>
</evidence>
<proteinExistence type="predicted"/>